<gene>
    <name evidence="13 17" type="primary">yidC</name>
    <name evidence="17" type="ORF">LZC94_04820</name>
</gene>
<evidence type="ECO:0000259" key="16">
    <source>
        <dbReference type="Pfam" id="PF14849"/>
    </source>
</evidence>
<evidence type="ECO:0000256" key="11">
    <source>
        <dbReference type="ARBA" id="ARBA00033245"/>
    </source>
</evidence>
<evidence type="ECO:0000256" key="5">
    <source>
        <dbReference type="ARBA" id="ARBA00022475"/>
    </source>
</evidence>
<comment type="subcellular location">
    <subcellularLocation>
        <location evidence="1">Cell inner membrane</location>
        <topology evidence="1">Multi-pass membrane protein</topology>
    </subcellularLocation>
    <subcellularLocation>
        <location evidence="13">Cell membrane</location>
        <topology evidence="13">Multi-pass membrane protein</topology>
    </subcellularLocation>
</comment>
<evidence type="ECO:0000256" key="13">
    <source>
        <dbReference type="HAMAP-Rule" id="MF_01810"/>
    </source>
</evidence>
<evidence type="ECO:0000256" key="8">
    <source>
        <dbReference type="ARBA" id="ARBA00022989"/>
    </source>
</evidence>
<dbReference type="InterPro" id="IPR028053">
    <property type="entry name" value="Membr_insert_YidC_N"/>
</dbReference>
<evidence type="ECO:0000313" key="18">
    <source>
        <dbReference type="Proteomes" id="UP001370348"/>
    </source>
</evidence>
<comment type="function">
    <text evidence="13">Required for the insertion and/or proper folding and/or complex formation of integral membrane proteins into the membrane. Involved in integration of membrane proteins that insert both dependently and independently of the Sec translocase complex, as well as at least some lipoproteins. Aids folding of multispanning membrane proteins.</text>
</comment>
<keyword evidence="7 13" id="KW-0653">Protein transport</keyword>
<evidence type="ECO:0000256" key="9">
    <source>
        <dbReference type="ARBA" id="ARBA00023136"/>
    </source>
</evidence>
<feature type="domain" description="Membrane insertase YidC/Oxa/ALB C-terminal" evidence="15">
    <location>
        <begin position="374"/>
        <end position="552"/>
    </location>
</feature>
<dbReference type="Gene3D" id="2.70.98.90">
    <property type="match status" value="1"/>
</dbReference>
<evidence type="ECO:0000256" key="4">
    <source>
        <dbReference type="ARBA" id="ARBA00022448"/>
    </source>
</evidence>
<evidence type="ECO:0000259" key="15">
    <source>
        <dbReference type="Pfam" id="PF02096"/>
    </source>
</evidence>
<dbReference type="HAMAP" id="MF_01810">
    <property type="entry name" value="YidC_type1"/>
    <property type="match status" value="1"/>
</dbReference>
<feature type="transmembrane region" description="Helical" evidence="13">
    <location>
        <begin position="513"/>
        <end position="538"/>
    </location>
</feature>
<dbReference type="PANTHER" id="PTHR12428:SF65">
    <property type="entry name" value="CYTOCHROME C OXIDASE ASSEMBLY PROTEIN COX18, MITOCHONDRIAL"/>
    <property type="match status" value="1"/>
</dbReference>
<keyword evidence="10 13" id="KW-0143">Chaperone</keyword>
<organism evidence="17 18">
    <name type="scientific">Pendulispora albinea</name>
    <dbReference type="NCBI Taxonomy" id="2741071"/>
    <lineage>
        <taxon>Bacteria</taxon>
        <taxon>Pseudomonadati</taxon>
        <taxon>Myxococcota</taxon>
        <taxon>Myxococcia</taxon>
        <taxon>Myxococcales</taxon>
        <taxon>Sorangiineae</taxon>
        <taxon>Pendulisporaceae</taxon>
        <taxon>Pendulispora</taxon>
    </lineage>
</organism>
<protein>
    <recommendedName>
        <fullName evidence="3 13">Membrane protein insertase YidC</fullName>
    </recommendedName>
    <alternativeName>
        <fullName evidence="12 13">Foldase YidC</fullName>
    </alternativeName>
    <alternativeName>
        <fullName evidence="11 13">Membrane integrase YidC</fullName>
    </alternativeName>
    <alternativeName>
        <fullName evidence="13">Membrane protein YidC</fullName>
    </alternativeName>
</protein>
<keyword evidence="4 13" id="KW-0813">Transport</keyword>
<dbReference type="Pfam" id="PF14849">
    <property type="entry name" value="YidC_periplas"/>
    <property type="match status" value="1"/>
</dbReference>
<comment type="similarity">
    <text evidence="2 13">Belongs to the OXA1/ALB3/YidC family. Type 1 subfamily.</text>
</comment>
<keyword evidence="5 13" id="KW-1003">Cell membrane</keyword>
<dbReference type="InterPro" id="IPR019998">
    <property type="entry name" value="Membr_insert_YidC"/>
</dbReference>
<keyword evidence="9 13" id="KW-0472">Membrane</keyword>
<evidence type="ECO:0000256" key="7">
    <source>
        <dbReference type="ARBA" id="ARBA00022927"/>
    </source>
</evidence>
<dbReference type="CDD" id="cd20070">
    <property type="entry name" value="5TM_YidC_Alb3"/>
    <property type="match status" value="1"/>
</dbReference>
<dbReference type="NCBIfam" id="TIGR03592">
    <property type="entry name" value="yidC_oxa1_cterm"/>
    <property type="match status" value="1"/>
</dbReference>
<dbReference type="Proteomes" id="UP001370348">
    <property type="component" value="Chromosome"/>
</dbReference>
<dbReference type="InterPro" id="IPR028055">
    <property type="entry name" value="YidC/Oxa/ALB_C"/>
</dbReference>
<dbReference type="InterPro" id="IPR047196">
    <property type="entry name" value="YidC_ALB_C"/>
</dbReference>
<feature type="region of interest" description="Disordered" evidence="14">
    <location>
        <begin position="559"/>
        <end position="588"/>
    </location>
</feature>
<sequence>MDKNTLLRWAIIAIGVLLFWKWGMPALTGKSGHNSQPIREEAYINAPDFMGDAIDPPQDGTTPNKPPVGELCTIKGNRFEATLSSRGAGITHYKLTDPQYRDSEAADLSTTPDMERWRSLRTLFRTEPGKAGDASEQVKYDRFNWEVEKLAAGNNEAGGCRFTYADDSVKIVKTVMAGARPFELEVETALTNLADAPKRHRFAIQNFSFRRNKEVKGNLGRVSPFMTDLECANGSKVERKAKDDFKEGWYTQPADRYVAISNTYFAQALVVDTPGTCEILAEDWFSAGQSRDDDEAGAVYHANLTYPSRELAHGATATYRTVALGGPKERDVLAHAAGGHKGLGDLINLGFFSVVAKVLVDILLFFRNKVTGNWGLAIIVMTLCLRMLLFPLTWKSIKSSLAMRRLKPEVDALNERFAGDPQAKNMAMMELWKKNGVNPFGGCLPQLVQMPIWFAMYTTLQTAVEMYHTKFLWFTDLSAPDKFYVLPIVLGVFMIVQQRIVPQQGMDPVQQKMMTYLLPGVFTVMMLFLPAALGVYMLTNSVLGIAQQLAIEQLAPKSAGTPKGKNDIEVREASGGTGSNLRKGKARV</sequence>
<evidence type="ECO:0000256" key="10">
    <source>
        <dbReference type="ARBA" id="ARBA00023186"/>
    </source>
</evidence>
<name>A0ABZ2M4Z9_9BACT</name>
<comment type="subunit">
    <text evidence="13">Interacts with the Sec translocase complex via SecD. Specifically interacts with transmembrane segments of nascent integral membrane proteins during membrane integration.</text>
</comment>
<proteinExistence type="inferred from homology"/>
<evidence type="ECO:0000256" key="2">
    <source>
        <dbReference type="ARBA" id="ARBA00010527"/>
    </source>
</evidence>
<dbReference type="RefSeq" id="WP_394826228.1">
    <property type="nucleotide sequence ID" value="NZ_CP089984.1"/>
</dbReference>
<dbReference type="EMBL" id="CP089984">
    <property type="protein sequence ID" value="WXB16602.1"/>
    <property type="molecule type" value="Genomic_DNA"/>
</dbReference>
<evidence type="ECO:0000256" key="12">
    <source>
        <dbReference type="ARBA" id="ARBA00033342"/>
    </source>
</evidence>
<dbReference type="InterPro" id="IPR038221">
    <property type="entry name" value="YidC_periplasmic_sf"/>
</dbReference>
<feature type="transmembrane region" description="Helical" evidence="13">
    <location>
        <begin position="6"/>
        <end position="23"/>
    </location>
</feature>
<evidence type="ECO:0000313" key="17">
    <source>
        <dbReference type="EMBL" id="WXB16602.1"/>
    </source>
</evidence>
<dbReference type="PRINTS" id="PR01900">
    <property type="entry name" value="YIDCPROTEIN"/>
</dbReference>
<keyword evidence="6 13" id="KW-0812">Transmembrane</keyword>
<accession>A0ABZ2M4Z9</accession>
<keyword evidence="18" id="KW-1185">Reference proteome</keyword>
<evidence type="ECO:0000256" key="6">
    <source>
        <dbReference type="ARBA" id="ARBA00022692"/>
    </source>
</evidence>
<dbReference type="Pfam" id="PF02096">
    <property type="entry name" value="60KD_IMP"/>
    <property type="match status" value="1"/>
</dbReference>
<feature type="transmembrane region" description="Helical" evidence="13">
    <location>
        <begin position="483"/>
        <end position="501"/>
    </location>
</feature>
<evidence type="ECO:0000256" key="14">
    <source>
        <dbReference type="SAM" id="MobiDB-lite"/>
    </source>
</evidence>
<feature type="domain" description="Membrane insertase YidC N-terminal" evidence="16">
    <location>
        <begin position="73"/>
        <end position="360"/>
    </location>
</feature>
<keyword evidence="8 13" id="KW-1133">Transmembrane helix</keyword>
<dbReference type="InterPro" id="IPR001708">
    <property type="entry name" value="YidC/ALB3/OXA1/COX18"/>
</dbReference>
<evidence type="ECO:0000256" key="1">
    <source>
        <dbReference type="ARBA" id="ARBA00004429"/>
    </source>
</evidence>
<evidence type="ECO:0000256" key="3">
    <source>
        <dbReference type="ARBA" id="ARBA00015325"/>
    </source>
</evidence>
<feature type="transmembrane region" description="Helical" evidence="13">
    <location>
        <begin position="372"/>
        <end position="394"/>
    </location>
</feature>
<dbReference type="PANTHER" id="PTHR12428">
    <property type="entry name" value="OXA1"/>
    <property type="match status" value="1"/>
</dbReference>
<dbReference type="PRINTS" id="PR00701">
    <property type="entry name" value="60KDINNERMP"/>
</dbReference>
<reference evidence="17 18" key="1">
    <citation type="submission" date="2021-12" db="EMBL/GenBank/DDBJ databases">
        <title>Discovery of the Pendulisporaceae a myxobacterial family with distinct sporulation behavior and unique specialized metabolism.</title>
        <authorList>
            <person name="Garcia R."/>
            <person name="Popoff A."/>
            <person name="Bader C.D."/>
            <person name="Loehr J."/>
            <person name="Walesch S."/>
            <person name="Walt C."/>
            <person name="Boldt J."/>
            <person name="Bunk B."/>
            <person name="Haeckl F.J.F.P.J."/>
            <person name="Gunesch A.P."/>
            <person name="Birkelbach J."/>
            <person name="Nuebel U."/>
            <person name="Pietschmann T."/>
            <person name="Bach T."/>
            <person name="Mueller R."/>
        </authorList>
    </citation>
    <scope>NUCLEOTIDE SEQUENCE [LARGE SCALE GENOMIC DNA]</scope>
    <source>
        <strain evidence="17 18">MSr11954</strain>
    </source>
</reference>
<dbReference type="NCBIfam" id="TIGR03593">
    <property type="entry name" value="yidC_nterm"/>
    <property type="match status" value="1"/>
</dbReference>